<comment type="caution">
    <text evidence="2">The sequence shown here is derived from an EMBL/GenBank/DDBJ whole genome shotgun (WGS) entry which is preliminary data.</text>
</comment>
<evidence type="ECO:0000259" key="1">
    <source>
        <dbReference type="Pfam" id="PF13460"/>
    </source>
</evidence>
<dbReference type="PANTHER" id="PTHR47129">
    <property type="entry name" value="QUINONE OXIDOREDUCTASE 2"/>
    <property type="match status" value="1"/>
</dbReference>
<reference evidence="2" key="1">
    <citation type="submission" date="2023-04" db="EMBL/GenBank/DDBJ databases">
        <title>Black Yeasts Isolated from many extreme environments.</title>
        <authorList>
            <person name="Coleine C."/>
            <person name="Stajich J.E."/>
            <person name="Selbmann L."/>
        </authorList>
    </citation>
    <scope>NUCLEOTIDE SEQUENCE</scope>
    <source>
        <strain evidence="2">CCFEE 5312</strain>
    </source>
</reference>
<dbReference type="PANTHER" id="PTHR47129:SF1">
    <property type="entry name" value="NMRA-LIKE DOMAIN-CONTAINING PROTEIN"/>
    <property type="match status" value="1"/>
</dbReference>
<dbReference type="AlphaFoldDB" id="A0AAJ0GHI9"/>
<protein>
    <recommendedName>
        <fullName evidence="1">NAD(P)-binding domain-containing protein</fullName>
    </recommendedName>
</protein>
<evidence type="ECO:0000313" key="2">
    <source>
        <dbReference type="EMBL" id="KAK3057687.1"/>
    </source>
</evidence>
<dbReference type="InterPro" id="IPR016040">
    <property type="entry name" value="NAD(P)-bd_dom"/>
</dbReference>
<name>A0AAJ0GHI9_9PEZI</name>
<feature type="domain" description="NAD(P)-binding" evidence="1">
    <location>
        <begin position="10"/>
        <end position="153"/>
    </location>
</feature>
<dbReference type="Gene3D" id="3.40.50.720">
    <property type="entry name" value="NAD(P)-binding Rossmann-like Domain"/>
    <property type="match status" value="1"/>
</dbReference>
<dbReference type="Gene3D" id="3.90.25.10">
    <property type="entry name" value="UDP-galactose 4-epimerase, domain 1"/>
    <property type="match status" value="1"/>
</dbReference>
<organism evidence="2 3">
    <name type="scientific">Extremus antarcticus</name>
    <dbReference type="NCBI Taxonomy" id="702011"/>
    <lineage>
        <taxon>Eukaryota</taxon>
        <taxon>Fungi</taxon>
        <taxon>Dikarya</taxon>
        <taxon>Ascomycota</taxon>
        <taxon>Pezizomycotina</taxon>
        <taxon>Dothideomycetes</taxon>
        <taxon>Dothideomycetidae</taxon>
        <taxon>Mycosphaerellales</taxon>
        <taxon>Extremaceae</taxon>
        <taxon>Extremus</taxon>
    </lineage>
</organism>
<evidence type="ECO:0000313" key="3">
    <source>
        <dbReference type="Proteomes" id="UP001271007"/>
    </source>
</evidence>
<keyword evidence="3" id="KW-1185">Reference proteome</keyword>
<dbReference type="InterPro" id="IPR052718">
    <property type="entry name" value="NmrA-type_oxidoreductase"/>
</dbReference>
<dbReference type="EMBL" id="JAWDJX010000003">
    <property type="protein sequence ID" value="KAK3057687.1"/>
    <property type="molecule type" value="Genomic_DNA"/>
</dbReference>
<dbReference type="InterPro" id="IPR036291">
    <property type="entry name" value="NAD(P)-bd_dom_sf"/>
</dbReference>
<dbReference type="Pfam" id="PF13460">
    <property type="entry name" value="NAD_binding_10"/>
    <property type="match status" value="1"/>
</dbReference>
<sequence length="326" mass="35982">MAPAPFLLTGTTGGLGAKVLHDLLHTHHISPQAIIATSRSASNRSKFESQGVRFRVADYDHLGTLEEAFKNVENLLFMSSSERDNDKRNKEHANVIEAAKRAKVGRVWYVSLAFGGFGDGSKIGFQQAHYETEDSLLRSGLSFISLRAGVYADAFPLFLNWYPSSKEVLFPNINPPVTESKIAFASRDELGEAIATLLAQGLKVFPSIKPRTEKNIILLTGPKAVSLVDLVGAIVRGRGTDVGAKYLEPQEWIDASTKDDEGGKPKGWFEARLVFTQGVCDGDAELVDPAMEILLGRRPESGTESVERLVRENRDYTWHQNHMQAR</sequence>
<proteinExistence type="predicted"/>
<dbReference type="SUPFAM" id="SSF51735">
    <property type="entry name" value="NAD(P)-binding Rossmann-fold domains"/>
    <property type="match status" value="1"/>
</dbReference>
<dbReference type="Proteomes" id="UP001271007">
    <property type="component" value="Unassembled WGS sequence"/>
</dbReference>
<accession>A0AAJ0GHI9</accession>
<gene>
    <name evidence="2" type="ORF">LTR09_001871</name>
</gene>